<accession>A0A058Z3Y1</accession>
<evidence type="ECO:0000256" key="2">
    <source>
        <dbReference type="ARBA" id="ARBA00022602"/>
    </source>
</evidence>
<evidence type="ECO:0000313" key="5">
    <source>
        <dbReference type="EMBL" id="KCV68633.1"/>
    </source>
</evidence>
<keyword evidence="2" id="KW-0637">Prenyltransferase</keyword>
<dbReference type="GeneID" id="20529648"/>
<evidence type="ECO:0000256" key="1">
    <source>
        <dbReference type="ARBA" id="ARBA00006734"/>
    </source>
</evidence>
<sequence>MEPTAGLLHPAVTRALDQANATTSREDLSTQLAHVATRLPDALHLLLLLMGGPLGPDVCEIGMLLSAPGPVHLASCDASPDTNQNAVYYGDGVSCPGRLLNDSLGWRHRLALRFDTVDLLAAMTHGHFFRTLTRWRGGGPASEDFDHPAWLWARTASIAGLAASLASDSLSDFLPAGGWCECPSFDLAGHEDRAAAALLLGAATAAHLCINPDVGTAWNARKDLLEWWAARAAATGPLPSCDRCPPALRQALVHRHLRRMEARAIRLALSKQTKAHDAWAHRRWFISWMKAHRVFDEHAWTSEITACGRIVELYPKNYMAWTHRKVVASCYLDTPELIVRELAETTEKAVAAISDHAALQHRQFLLTLMLVRQARQPGAALDSGAPLAESLPLADDVITRAWREFAARAGPHSPGCHAQGSFAGGAPLPGVSLRLMRAAHRQAAAVLEVEFSLARSLIRSYPGREALWSHLRFLLYARYQWILRPLLDAAAEGAGSPEPPGAASEESIRQELENELLWLDREIADCRDPATVATFGDTRAETQARLARSCQVFVRWAFAGGPARPFAMAIAEAEKTAS</sequence>
<dbReference type="AlphaFoldDB" id="A0A058Z3Y1"/>
<proteinExistence type="inferred from homology"/>
<dbReference type="Pfam" id="PF01239">
    <property type="entry name" value="PPTA"/>
    <property type="match status" value="2"/>
</dbReference>
<dbReference type="EMBL" id="KB932208">
    <property type="protein sequence ID" value="KCV68633.1"/>
    <property type="molecule type" value="Genomic_DNA"/>
</dbReference>
<dbReference type="STRING" id="691883.A0A058Z3Y1"/>
<dbReference type="Gene3D" id="1.25.40.120">
    <property type="entry name" value="Protein prenylyltransferase"/>
    <property type="match status" value="1"/>
</dbReference>
<protein>
    <submittedName>
        <fullName evidence="5">Uncharacterized protein</fullName>
    </submittedName>
</protein>
<evidence type="ECO:0000256" key="3">
    <source>
        <dbReference type="ARBA" id="ARBA00022679"/>
    </source>
</evidence>
<dbReference type="SUPFAM" id="SSF48439">
    <property type="entry name" value="Protein prenylyltransferase"/>
    <property type="match status" value="1"/>
</dbReference>
<keyword evidence="4" id="KW-0677">Repeat</keyword>
<dbReference type="PANTHER" id="PTHR11129">
    <property type="entry name" value="PROTEIN FARNESYLTRANSFERASE ALPHA SUBUNIT/RAB GERANYLGERANYL TRANSFERASE ALPHA SUBUNIT"/>
    <property type="match status" value="1"/>
</dbReference>
<dbReference type="GO" id="GO:0005737">
    <property type="term" value="C:cytoplasm"/>
    <property type="evidence" value="ECO:0007669"/>
    <property type="project" value="TreeGrafter"/>
</dbReference>
<evidence type="ECO:0000313" key="6">
    <source>
        <dbReference type="Proteomes" id="UP000030693"/>
    </source>
</evidence>
<dbReference type="eggNOG" id="KOG0529">
    <property type="taxonomic scope" value="Eukaryota"/>
</dbReference>
<dbReference type="GO" id="GO:0008318">
    <property type="term" value="F:protein prenyltransferase activity"/>
    <property type="evidence" value="ECO:0007669"/>
    <property type="project" value="InterPro"/>
</dbReference>
<dbReference type="PANTHER" id="PTHR11129:SF3">
    <property type="entry name" value="PROTEIN PRENYLTRANSFERASE ALPHA SUBUNIT REPEAT-CONTAINING PROTEIN 1"/>
    <property type="match status" value="1"/>
</dbReference>
<keyword evidence="6" id="KW-1185">Reference proteome</keyword>
<comment type="similarity">
    <text evidence="1">Belongs to the protein prenyltransferase subunit alpha family.</text>
</comment>
<dbReference type="InterPro" id="IPR002088">
    <property type="entry name" value="Prenyl_trans_a"/>
</dbReference>
<organism evidence="5">
    <name type="scientific">Fonticula alba</name>
    <name type="common">Slime mold</name>
    <dbReference type="NCBI Taxonomy" id="691883"/>
    <lineage>
        <taxon>Eukaryota</taxon>
        <taxon>Rotosphaerida</taxon>
        <taxon>Fonticulaceae</taxon>
        <taxon>Fonticula</taxon>
    </lineage>
</organism>
<keyword evidence="3" id="KW-0808">Transferase</keyword>
<name>A0A058Z3Y1_FONAL</name>
<evidence type="ECO:0000256" key="4">
    <source>
        <dbReference type="ARBA" id="ARBA00022737"/>
    </source>
</evidence>
<dbReference type="Proteomes" id="UP000030693">
    <property type="component" value="Unassembled WGS sequence"/>
</dbReference>
<reference evidence="5" key="1">
    <citation type="submission" date="2013-04" db="EMBL/GenBank/DDBJ databases">
        <title>The Genome Sequence of Fonticula alba ATCC 38817.</title>
        <authorList>
            <consortium name="The Broad Institute Genomics Platform"/>
            <person name="Russ C."/>
            <person name="Cuomo C."/>
            <person name="Burger G."/>
            <person name="Gray M.W."/>
            <person name="Holland P.W.H."/>
            <person name="King N."/>
            <person name="Lang F.B.F."/>
            <person name="Roger A.J."/>
            <person name="Ruiz-Trillo I."/>
            <person name="Brown M."/>
            <person name="Walker B."/>
            <person name="Young S."/>
            <person name="Zeng Q."/>
            <person name="Gargeya S."/>
            <person name="Fitzgerald M."/>
            <person name="Haas B."/>
            <person name="Abouelleil A."/>
            <person name="Allen A.W."/>
            <person name="Alvarado L."/>
            <person name="Arachchi H.M."/>
            <person name="Berlin A.M."/>
            <person name="Chapman S.B."/>
            <person name="Gainer-Dewar J."/>
            <person name="Goldberg J."/>
            <person name="Griggs A."/>
            <person name="Gujja S."/>
            <person name="Hansen M."/>
            <person name="Howarth C."/>
            <person name="Imamovic A."/>
            <person name="Ireland A."/>
            <person name="Larimer J."/>
            <person name="McCowan C."/>
            <person name="Murphy C."/>
            <person name="Pearson M."/>
            <person name="Poon T.W."/>
            <person name="Priest M."/>
            <person name="Roberts A."/>
            <person name="Saif S."/>
            <person name="Shea T."/>
            <person name="Sisk P."/>
            <person name="Sykes S."/>
            <person name="Wortman J."/>
            <person name="Nusbaum C."/>
            <person name="Birren B."/>
        </authorList>
    </citation>
    <scope>NUCLEOTIDE SEQUENCE [LARGE SCALE GENOMIC DNA]</scope>
    <source>
        <strain evidence="5">ATCC 38817</strain>
    </source>
</reference>
<dbReference type="OrthoDB" id="5358702at2759"/>
<gene>
    <name evidence="5" type="ORF">H696_04923</name>
</gene>
<dbReference type="RefSeq" id="XP_009497065.1">
    <property type="nucleotide sequence ID" value="XM_009498790.1"/>
</dbReference>